<dbReference type="KEGG" id="dae:Dtox_0665"/>
<gene>
    <name evidence="8" type="ordered locus">Dtox_0665</name>
</gene>
<dbReference type="Proteomes" id="UP000002217">
    <property type="component" value="Chromosome"/>
</dbReference>
<evidence type="ECO:0000313" key="8">
    <source>
        <dbReference type="EMBL" id="ACV61580.1"/>
    </source>
</evidence>
<dbReference type="EMBL" id="CP001720">
    <property type="protein sequence ID" value="ACV61580.1"/>
    <property type="molecule type" value="Genomic_DNA"/>
</dbReference>
<reference evidence="8 9" key="1">
    <citation type="journal article" date="2009" name="Stand. Genomic Sci.">
        <title>Complete genome sequence of Desulfotomaculum acetoxidans type strain (5575).</title>
        <authorList>
            <person name="Spring S."/>
            <person name="Lapidus A."/>
            <person name="Schroder M."/>
            <person name="Gleim D."/>
            <person name="Sims D."/>
            <person name="Meincke L."/>
            <person name="Glavina Del Rio T."/>
            <person name="Tice H."/>
            <person name="Copeland A."/>
            <person name="Cheng J.F."/>
            <person name="Lucas S."/>
            <person name="Chen F."/>
            <person name="Nolan M."/>
            <person name="Bruce D."/>
            <person name="Goodwin L."/>
            <person name="Pitluck S."/>
            <person name="Ivanova N."/>
            <person name="Mavromatis K."/>
            <person name="Mikhailova N."/>
            <person name="Pati A."/>
            <person name="Chen A."/>
            <person name="Palaniappan K."/>
            <person name="Land M."/>
            <person name="Hauser L."/>
            <person name="Chang Y.J."/>
            <person name="Jeffries C.D."/>
            <person name="Chain P."/>
            <person name="Saunders E."/>
            <person name="Brettin T."/>
            <person name="Detter J.C."/>
            <person name="Goker M."/>
            <person name="Bristow J."/>
            <person name="Eisen J.A."/>
            <person name="Markowitz V."/>
            <person name="Hugenholtz P."/>
            <person name="Kyrpides N.C."/>
            <person name="Klenk H.P."/>
            <person name="Han C."/>
        </authorList>
    </citation>
    <scope>NUCLEOTIDE SEQUENCE [LARGE SCALE GENOMIC DNA]</scope>
    <source>
        <strain evidence="9">ATCC 49208 / DSM 771 / VKM B-1644</strain>
    </source>
</reference>
<comment type="subcellular location">
    <subcellularLocation>
        <location evidence="1">Cytoplasm</location>
        <location evidence="1">Cytosol</location>
    </subcellularLocation>
</comment>
<organism evidence="8 9">
    <name type="scientific">Desulfofarcimen acetoxidans (strain ATCC 49208 / DSM 771 / KCTC 5769 / VKM B-1644 / 5575)</name>
    <name type="common">Desulfotomaculum acetoxidans</name>
    <dbReference type="NCBI Taxonomy" id="485916"/>
    <lineage>
        <taxon>Bacteria</taxon>
        <taxon>Bacillati</taxon>
        <taxon>Bacillota</taxon>
        <taxon>Clostridia</taxon>
        <taxon>Eubacteriales</taxon>
        <taxon>Peptococcaceae</taxon>
        <taxon>Desulfofarcimen</taxon>
    </lineage>
</organism>
<keyword evidence="3" id="KW-1005">Bacterial flagellum biogenesis</keyword>
<dbReference type="InterPro" id="IPR008622">
    <property type="entry name" value="FliT"/>
</dbReference>
<accession>C8W1D5</accession>
<evidence type="ECO:0000256" key="3">
    <source>
        <dbReference type="ARBA" id="ARBA00022795"/>
    </source>
</evidence>
<evidence type="ECO:0000313" key="9">
    <source>
        <dbReference type="Proteomes" id="UP000002217"/>
    </source>
</evidence>
<dbReference type="Pfam" id="PF05400">
    <property type="entry name" value="FliT"/>
    <property type="match status" value="1"/>
</dbReference>
<evidence type="ECO:0000256" key="1">
    <source>
        <dbReference type="ARBA" id="ARBA00004514"/>
    </source>
</evidence>
<evidence type="ECO:0000256" key="6">
    <source>
        <dbReference type="ARBA" id="ARBA00093785"/>
    </source>
</evidence>
<keyword evidence="2" id="KW-0963">Cytoplasm</keyword>
<keyword evidence="4" id="KW-0143">Chaperone</keyword>
<keyword evidence="9" id="KW-1185">Reference proteome</keyword>
<comment type="similarity">
    <text evidence="6">Belongs to the bacillales FliT family.</text>
</comment>
<evidence type="ECO:0000256" key="5">
    <source>
        <dbReference type="ARBA" id="ARBA00093765"/>
    </source>
</evidence>
<dbReference type="HOGENOM" id="CLU_2011553_0_0_9"/>
<proteinExistence type="inferred from homology"/>
<sequence length="123" mass="14282">MIEKKAIDRQEPLAEIEKLTVKMLEIIESPEENYEDLLNLLEQRQQAMSRFEQLPAGEINETGYDISLVKKISDLDSQLKEKVKAKHQKLRDAVAEIQRHKASLHLYRKKAPLAEGLFLDNKK</sequence>
<evidence type="ECO:0000256" key="4">
    <source>
        <dbReference type="ARBA" id="ARBA00023186"/>
    </source>
</evidence>
<dbReference type="AlphaFoldDB" id="C8W1D5"/>
<name>C8W1D5_DESAS</name>
<dbReference type="STRING" id="485916.Dtox_0665"/>
<dbReference type="RefSeq" id="WP_015756298.1">
    <property type="nucleotide sequence ID" value="NC_013216.1"/>
</dbReference>
<evidence type="ECO:0000256" key="2">
    <source>
        <dbReference type="ARBA" id="ARBA00022490"/>
    </source>
</evidence>
<protein>
    <recommendedName>
        <fullName evidence="7">Flagellar protein FliT</fullName>
    </recommendedName>
</protein>
<dbReference type="OrthoDB" id="9880570at2"/>
<evidence type="ECO:0000256" key="7">
    <source>
        <dbReference type="ARBA" id="ARBA00093797"/>
    </source>
</evidence>
<comment type="function">
    <text evidence="5">May act as an export chaperone for the filament capping protein FliD.</text>
</comment>